<accession>A0A074W7P3</accession>
<evidence type="ECO:0000259" key="7">
    <source>
        <dbReference type="PROSITE" id="PS50048"/>
    </source>
</evidence>
<dbReference type="GO" id="GO:0008270">
    <property type="term" value="F:zinc ion binding"/>
    <property type="evidence" value="ECO:0007669"/>
    <property type="project" value="InterPro"/>
</dbReference>
<dbReference type="PROSITE" id="PS50048">
    <property type="entry name" value="ZN2_CY6_FUNGAL_2"/>
    <property type="match status" value="1"/>
</dbReference>
<dbReference type="Proteomes" id="UP000030672">
    <property type="component" value="Unassembled WGS sequence"/>
</dbReference>
<dbReference type="Pfam" id="PF11951">
    <property type="entry name" value="Fungal_trans_2"/>
    <property type="match status" value="1"/>
</dbReference>
<feature type="domain" description="Zn(2)-C6 fungal-type" evidence="7">
    <location>
        <begin position="19"/>
        <end position="51"/>
    </location>
</feature>
<evidence type="ECO:0000256" key="1">
    <source>
        <dbReference type="ARBA" id="ARBA00022723"/>
    </source>
</evidence>
<evidence type="ECO:0000256" key="2">
    <source>
        <dbReference type="ARBA" id="ARBA00022833"/>
    </source>
</evidence>
<dbReference type="HOGENOM" id="CLU_011409_7_1_1"/>
<dbReference type="Gene3D" id="4.10.240.10">
    <property type="entry name" value="Zn(2)-C6 fungal-type DNA-binding domain"/>
    <property type="match status" value="1"/>
</dbReference>
<dbReference type="InterPro" id="IPR052360">
    <property type="entry name" value="Transcr_Regulatory_Proteins"/>
</dbReference>
<keyword evidence="4" id="KW-0238">DNA-binding</keyword>
<dbReference type="CDD" id="cd00067">
    <property type="entry name" value="GAL4"/>
    <property type="match status" value="1"/>
</dbReference>
<gene>
    <name evidence="8" type="ORF">M437DRAFT_69748</name>
</gene>
<keyword evidence="3" id="KW-0805">Transcription regulation</keyword>
<dbReference type="InterPro" id="IPR021858">
    <property type="entry name" value="Fun_TF"/>
</dbReference>
<dbReference type="SMART" id="SM00066">
    <property type="entry name" value="GAL4"/>
    <property type="match status" value="1"/>
</dbReference>
<keyword evidence="5" id="KW-0804">Transcription</keyword>
<dbReference type="EMBL" id="KL584853">
    <property type="protein sequence ID" value="KEQ58591.1"/>
    <property type="molecule type" value="Genomic_DNA"/>
</dbReference>
<dbReference type="RefSeq" id="XP_040875614.1">
    <property type="nucleotide sequence ID" value="XM_041025335.1"/>
</dbReference>
<evidence type="ECO:0000256" key="5">
    <source>
        <dbReference type="ARBA" id="ARBA00023163"/>
    </source>
</evidence>
<dbReference type="Pfam" id="PF00172">
    <property type="entry name" value="Zn_clus"/>
    <property type="match status" value="1"/>
</dbReference>
<keyword evidence="2" id="KW-0862">Zinc</keyword>
<evidence type="ECO:0000256" key="4">
    <source>
        <dbReference type="ARBA" id="ARBA00023125"/>
    </source>
</evidence>
<dbReference type="PROSITE" id="PS00463">
    <property type="entry name" value="ZN2_CY6_FUNGAL_1"/>
    <property type="match status" value="1"/>
</dbReference>
<dbReference type="STRING" id="1043003.A0A074W7P3"/>
<dbReference type="SUPFAM" id="SSF57701">
    <property type="entry name" value="Zn2/Cys6 DNA-binding domain"/>
    <property type="match status" value="1"/>
</dbReference>
<evidence type="ECO:0000313" key="9">
    <source>
        <dbReference type="Proteomes" id="UP000030672"/>
    </source>
</evidence>
<dbReference type="GO" id="GO:0000981">
    <property type="term" value="F:DNA-binding transcription factor activity, RNA polymerase II-specific"/>
    <property type="evidence" value="ECO:0007669"/>
    <property type="project" value="InterPro"/>
</dbReference>
<dbReference type="InterPro" id="IPR001138">
    <property type="entry name" value="Zn2Cys6_DnaBD"/>
</dbReference>
<dbReference type="PANTHER" id="PTHR36206">
    <property type="entry name" value="ASPERCRYPTIN BIOSYNTHESIS CLUSTER-SPECIFIC TRANSCRIPTION REGULATOR ATNN-RELATED"/>
    <property type="match status" value="1"/>
</dbReference>
<evidence type="ECO:0000313" key="8">
    <source>
        <dbReference type="EMBL" id="KEQ58591.1"/>
    </source>
</evidence>
<keyword evidence="9" id="KW-1185">Reference proteome</keyword>
<dbReference type="GeneID" id="63918708"/>
<protein>
    <recommendedName>
        <fullName evidence="7">Zn(2)-C6 fungal-type domain-containing protein</fullName>
    </recommendedName>
</protein>
<sequence>MPVPVRMRARAPHNRSRTGCMTCRARRVKCDETLDETLPTCQRCMRSNRTCNGYKDPQGCVKALRSIFPRPKLLSIDLDEHETIALDFFRRITVQQLPCASAFETPWESITLHLTTQQPAVAAAACACAAIHRAITDDEDSLLSKHIGNISTKARDEDIVIVLIVCLLYFTIEVFSGNDAKASMHLHTGLRIIHERLSYEPQDPDPVRRIIFVDCLPQSVCKILIQAFIRLDSDITLIGRDDPFLTPICRSPMPPRFSSVDEASLLLEVITSNIFEVYDKLYLHTYDALSKRMNLGCVDFDQQTCLVQASLRTTDLNYDLMKSIEETRGSLHAWSVAFRGINRTSSDLVAHMSVQIFYFCVSIWNETWRDAGACCIDRFEPQFEYFTTLCEHYIRLHTMMTPIRSDFVTYEGSTDYIRTPPAFSIGSGLVTCLVAIVEKCRTSSIRRRCIASLSKVNLGGVFDTKYLIAYLEAIVKYEEDATLVLNPTMDRERCASIQARDVPEAARFLEVIMSPSQHRSDFDFYKTNQVNSVYVTKNGSGIYNELQPGKVTACVTRAKDTSSAGKLIATID</sequence>
<dbReference type="GO" id="GO:0003677">
    <property type="term" value="F:DNA binding"/>
    <property type="evidence" value="ECO:0007669"/>
    <property type="project" value="UniProtKB-KW"/>
</dbReference>
<name>A0A074W7P3_AURM1</name>
<dbReference type="AlphaFoldDB" id="A0A074W7P3"/>
<proteinExistence type="predicted"/>
<evidence type="ECO:0000256" key="6">
    <source>
        <dbReference type="ARBA" id="ARBA00023242"/>
    </source>
</evidence>
<reference evidence="8 9" key="1">
    <citation type="journal article" date="2014" name="BMC Genomics">
        <title>Genome sequencing of four Aureobasidium pullulans varieties: biotechnological potential, stress tolerance, and description of new species.</title>
        <authorList>
            <person name="Gostin Ar C."/>
            <person name="Ohm R.A."/>
            <person name="Kogej T."/>
            <person name="Sonjak S."/>
            <person name="Turk M."/>
            <person name="Zajc J."/>
            <person name="Zalar P."/>
            <person name="Grube M."/>
            <person name="Sun H."/>
            <person name="Han J."/>
            <person name="Sharma A."/>
            <person name="Chiniquy J."/>
            <person name="Ngan C.Y."/>
            <person name="Lipzen A."/>
            <person name="Barry K."/>
            <person name="Grigoriev I.V."/>
            <person name="Gunde-Cimerman N."/>
        </authorList>
    </citation>
    <scope>NUCLEOTIDE SEQUENCE [LARGE SCALE GENOMIC DNA]</scope>
    <source>
        <strain evidence="8 9">CBS 110374</strain>
    </source>
</reference>
<dbReference type="InterPro" id="IPR036864">
    <property type="entry name" value="Zn2-C6_fun-type_DNA-bd_sf"/>
</dbReference>
<evidence type="ECO:0000256" key="3">
    <source>
        <dbReference type="ARBA" id="ARBA00023015"/>
    </source>
</evidence>
<keyword evidence="6" id="KW-0539">Nucleus</keyword>
<keyword evidence="1" id="KW-0479">Metal-binding</keyword>
<dbReference type="PANTHER" id="PTHR36206:SF12">
    <property type="entry name" value="ASPERCRYPTIN BIOSYNTHESIS CLUSTER-SPECIFIC TRANSCRIPTION REGULATOR ATNN-RELATED"/>
    <property type="match status" value="1"/>
</dbReference>
<organism evidence="8 9">
    <name type="scientific">Aureobasidium melanogenum (strain CBS 110374)</name>
    <name type="common">Aureobasidium pullulans var. melanogenum</name>
    <dbReference type="NCBI Taxonomy" id="1043003"/>
    <lineage>
        <taxon>Eukaryota</taxon>
        <taxon>Fungi</taxon>
        <taxon>Dikarya</taxon>
        <taxon>Ascomycota</taxon>
        <taxon>Pezizomycotina</taxon>
        <taxon>Dothideomycetes</taxon>
        <taxon>Dothideomycetidae</taxon>
        <taxon>Dothideales</taxon>
        <taxon>Saccotheciaceae</taxon>
        <taxon>Aureobasidium</taxon>
    </lineage>
</organism>